<dbReference type="EMBL" id="JH767598">
    <property type="protein sequence ID" value="EON68582.1"/>
    <property type="molecule type" value="Genomic_DNA"/>
</dbReference>
<evidence type="ECO:0000313" key="2">
    <source>
        <dbReference type="EMBL" id="EON68582.1"/>
    </source>
</evidence>
<accession>R7Z365</accession>
<keyword evidence="3" id="KW-1185">Reference proteome</keyword>
<name>R7Z365_CONA1</name>
<dbReference type="GeneID" id="19905151"/>
<dbReference type="RefSeq" id="XP_007783899.1">
    <property type="nucleotide sequence ID" value="XM_007785709.1"/>
</dbReference>
<dbReference type="eggNOG" id="ENOG502RMFB">
    <property type="taxonomic scope" value="Eukaryota"/>
</dbReference>
<proteinExistence type="predicted"/>
<reference evidence="3" key="1">
    <citation type="submission" date="2012-06" db="EMBL/GenBank/DDBJ databases">
        <title>The genome sequence of Coniosporium apollinis CBS 100218.</title>
        <authorList>
            <consortium name="The Broad Institute Genome Sequencing Platform"/>
            <person name="Cuomo C."/>
            <person name="Gorbushina A."/>
            <person name="Noack S."/>
            <person name="Walker B."/>
            <person name="Young S.K."/>
            <person name="Zeng Q."/>
            <person name="Gargeya S."/>
            <person name="Fitzgerald M."/>
            <person name="Haas B."/>
            <person name="Abouelleil A."/>
            <person name="Alvarado L."/>
            <person name="Arachchi H.M."/>
            <person name="Berlin A.M."/>
            <person name="Chapman S.B."/>
            <person name="Goldberg J."/>
            <person name="Griggs A."/>
            <person name="Gujja S."/>
            <person name="Hansen M."/>
            <person name="Howarth C."/>
            <person name="Imamovic A."/>
            <person name="Larimer J."/>
            <person name="McCowan C."/>
            <person name="Montmayeur A."/>
            <person name="Murphy C."/>
            <person name="Neiman D."/>
            <person name="Pearson M."/>
            <person name="Priest M."/>
            <person name="Roberts A."/>
            <person name="Saif S."/>
            <person name="Shea T."/>
            <person name="Sisk P."/>
            <person name="Sykes S."/>
            <person name="Wortman J."/>
            <person name="Nusbaum C."/>
            <person name="Birren B."/>
        </authorList>
    </citation>
    <scope>NUCLEOTIDE SEQUENCE [LARGE SCALE GENOMIC DNA]</scope>
    <source>
        <strain evidence="3">CBS 100218</strain>
    </source>
</reference>
<dbReference type="OrthoDB" id="5301876at2759"/>
<organism evidence="2 3">
    <name type="scientific">Coniosporium apollinis (strain CBS 100218)</name>
    <name type="common">Rock-inhabiting black yeast</name>
    <dbReference type="NCBI Taxonomy" id="1168221"/>
    <lineage>
        <taxon>Eukaryota</taxon>
        <taxon>Fungi</taxon>
        <taxon>Dikarya</taxon>
        <taxon>Ascomycota</taxon>
        <taxon>Pezizomycotina</taxon>
        <taxon>Dothideomycetes</taxon>
        <taxon>Dothideomycetes incertae sedis</taxon>
        <taxon>Coniosporium</taxon>
    </lineage>
</organism>
<evidence type="ECO:0000256" key="1">
    <source>
        <dbReference type="SAM" id="MobiDB-lite"/>
    </source>
</evidence>
<sequence length="178" mass="20202">MSGPQPPYALFVIAQGVNVDYINDSLTRAWKGDFEAAWELYLATDDYEDAPKKRSDNELSEGTRAPISTDFKFPFIGKTLEDCAKWLQRAPDEVELNREYFTALGEHSKEDDTVMLCRIVDSDDAGNVTLQYFPVPTGDAVVEMQTTLGVKFDEKLQNYQRQRMQDGKPDRSKGEPYA</sequence>
<evidence type="ECO:0000313" key="3">
    <source>
        <dbReference type="Proteomes" id="UP000016924"/>
    </source>
</evidence>
<gene>
    <name evidence="2" type="ORF">W97_07840</name>
</gene>
<dbReference type="Proteomes" id="UP000016924">
    <property type="component" value="Unassembled WGS sequence"/>
</dbReference>
<dbReference type="OMA" id="DCAKWLQ"/>
<dbReference type="AlphaFoldDB" id="R7Z365"/>
<protein>
    <submittedName>
        <fullName evidence="2">Uncharacterized protein</fullName>
    </submittedName>
</protein>
<feature type="compositionally biased region" description="Basic and acidic residues" evidence="1">
    <location>
        <begin position="163"/>
        <end position="178"/>
    </location>
</feature>
<feature type="region of interest" description="Disordered" evidence="1">
    <location>
        <begin position="159"/>
        <end position="178"/>
    </location>
</feature>
<dbReference type="HOGENOM" id="CLU_1510604_0_0_1"/>